<dbReference type="GO" id="GO:0008168">
    <property type="term" value="F:methyltransferase activity"/>
    <property type="evidence" value="ECO:0007669"/>
    <property type="project" value="UniProtKB-KW"/>
</dbReference>
<keyword evidence="4" id="KW-1185">Reference proteome</keyword>
<dbReference type="CDD" id="cd02440">
    <property type="entry name" value="AdoMet_MTases"/>
    <property type="match status" value="1"/>
</dbReference>
<dbReference type="Gene3D" id="2.20.25.110">
    <property type="entry name" value="S-adenosyl-L-methionine-dependent methyltransferases"/>
    <property type="match status" value="1"/>
</dbReference>
<dbReference type="GO" id="GO:0032259">
    <property type="term" value="P:methylation"/>
    <property type="evidence" value="ECO:0007669"/>
    <property type="project" value="UniProtKB-KW"/>
</dbReference>
<evidence type="ECO:0000256" key="1">
    <source>
        <dbReference type="ARBA" id="ARBA00022679"/>
    </source>
</evidence>
<keyword evidence="3" id="KW-0489">Methyltransferase</keyword>
<evidence type="ECO:0000313" key="3">
    <source>
        <dbReference type="EMBL" id="GIO27608.1"/>
    </source>
</evidence>
<dbReference type="SUPFAM" id="SSF53335">
    <property type="entry name" value="S-adenosyl-L-methionine-dependent methyltransferases"/>
    <property type="match status" value="1"/>
</dbReference>
<protein>
    <submittedName>
        <fullName evidence="3">Methyltransferase YqeM</fullName>
    </submittedName>
</protein>
<evidence type="ECO:0000313" key="4">
    <source>
        <dbReference type="Proteomes" id="UP000676917"/>
    </source>
</evidence>
<dbReference type="AlphaFoldDB" id="A0A919XA10"/>
<gene>
    <name evidence="3" type="primary">yqeM</name>
    <name evidence="3" type="ORF">J43TS3_22190</name>
</gene>
<proteinExistence type="predicted"/>
<dbReference type="InterPro" id="IPR041698">
    <property type="entry name" value="Methyltransf_25"/>
</dbReference>
<feature type="domain" description="Methyltransferase" evidence="2">
    <location>
        <begin position="40"/>
        <end position="135"/>
    </location>
</feature>
<accession>A0A919XA10</accession>
<dbReference type="RefSeq" id="WP_212921088.1">
    <property type="nucleotide sequence ID" value="NZ_BORP01000004.1"/>
</dbReference>
<keyword evidence="1" id="KW-0808">Transferase</keyword>
<name>A0A919XA10_9BACI</name>
<dbReference type="Pfam" id="PF13649">
    <property type="entry name" value="Methyltransf_25"/>
    <property type="match status" value="1"/>
</dbReference>
<dbReference type="InterPro" id="IPR029063">
    <property type="entry name" value="SAM-dependent_MTases_sf"/>
</dbReference>
<dbReference type="EMBL" id="BORP01000004">
    <property type="protein sequence ID" value="GIO27608.1"/>
    <property type="molecule type" value="Genomic_DNA"/>
</dbReference>
<comment type="caution">
    <text evidence="3">The sequence shown here is derived from an EMBL/GenBank/DDBJ whole genome shotgun (WGS) entry which is preliminary data.</text>
</comment>
<reference evidence="3" key="1">
    <citation type="submission" date="2021-03" db="EMBL/GenBank/DDBJ databases">
        <title>Antimicrobial resistance genes in bacteria isolated from Japanese honey, and their potential for conferring macrolide and lincosamide resistance in the American foulbrood pathogen Paenibacillus larvae.</title>
        <authorList>
            <person name="Okamoto M."/>
            <person name="Kumagai M."/>
            <person name="Kanamori H."/>
            <person name="Takamatsu D."/>
        </authorList>
    </citation>
    <scope>NUCLEOTIDE SEQUENCE</scope>
    <source>
        <strain evidence="3">J43TS3</strain>
    </source>
</reference>
<dbReference type="Proteomes" id="UP000676917">
    <property type="component" value="Unassembled WGS sequence"/>
</dbReference>
<evidence type="ECO:0000259" key="2">
    <source>
        <dbReference type="Pfam" id="PF13649"/>
    </source>
</evidence>
<sequence>MTYQLMARLYDQFMTAAPYDKWVELTEKIISRYQLQNPRIVDLGCGTGEITVKLKSKGFEITGVDASTDMLTIAEQKASDNHQRVQWIHQDLRELQGLSNFDLAISYCDVINYITSKSDIQIVFNNIAELLGDNGLFVFDVHSLVHVEENLVGKTFADVTDEGAYIWFCYEGEEEGEMYHDLTFFSSNGGSYQRFDETHHEQTFPISVYEELLKKCGFEILDICGDFILENDFSEEEAERIFIVAQKRMR</sequence>
<dbReference type="Gene3D" id="3.40.50.150">
    <property type="entry name" value="Vaccinia Virus protein VP39"/>
    <property type="match status" value="1"/>
</dbReference>
<organism evidence="3 4">
    <name type="scientific">Ornithinibacillus bavariensis</name>
    <dbReference type="NCBI Taxonomy" id="545502"/>
    <lineage>
        <taxon>Bacteria</taxon>
        <taxon>Bacillati</taxon>
        <taxon>Bacillota</taxon>
        <taxon>Bacilli</taxon>
        <taxon>Bacillales</taxon>
        <taxon>Bacillaceae</taxon>
        <taxon>Ornithinibacillus</taxon>
    </lineage>
</organism>
<dbReference type="PANTHER" id="PTHR43861">
    <property type="entry name" value="TRANS-ACONITATE 2-METHYLTRANSFERASE-RELATED"/>
    <property type="match status" value="1"/>
</dbReference>